<dbReference type="Proteomes" id="UP001339962">
    <property type="component" value="Unassembled WGS sequence"/>
</dbReference>
<sequence length="135" mass="14471">MSDEGGGLISLPFPATMLSCLTPFPFFIPGSLPPSVCMLFAGDGPARSVKIFGLQTSHFVPAFVCKFNMTAPKYFYIHSLGGVGMKSIKPGRGPSLQGFVGSIAAVVFGIFWMVMVFSITRDSPFGATRFFPFLA</sequence>
<proteinExistence type="predicted"/>
<name>A0ABD5J0G9_9BACL</name>
<dbReference type="AlphaFoldDB" id="A0ABD5J0G9"/>
<evidence type="ECO:0000256" key="1">
    <source>
        <dbReference type="SAM" id="Phobius"/>
    </source>
</evidence>
<comment type="caution">
    <text evidence="2">The sequence shown here is derived from an EMBL/GenBank/DDBJ whole genome shotgun (WGS) entry which is preliminary data.</text>
</comment>
<reference evidence="2 3" key="1">
    <citation type="submission" date="2023-03" db="EMBL/GenBank/DDBJ databases">
        <title>Bacillus Genome Sequencing.</title>
        <authorList>
            <person name="Dunlap C."/>
        </authorList>
    </citation>
    <scope>NUCLEOTIDE SEQUENCE [LARGE SCALE GENOMIC DNA]</scope>
    <source>
        <strain evidence="2 3">NRS-38</strain>
    </source>
</reference>
<keyword evidence="1" id="KW-1133">Transmembrane helix</keyword>
<gene>
    <name evidence="2" type="ORF">P9850_18330</name>
</gene>
<protein>
    <submittedName>
        <fullName evidence="2">Uncharacterized protein</fullName>
    </submittedName>
</protein>
<dbReference type="EMBL" id="JARTLI010000059">
    <property type="protein sequence ID" value="MED5053732.1"/>
    <property type="molecule type" value="Genomic_DNA"/>
</dbReference>
<accession>A0ABD5J0G9</accession>
<evidence type="ECO:0000313" key="2">
    <source>
        <dbReference type="EMBL" id="MED5053732.1"/>
    </source>
</evidence>
<organism evidence="2 3">
    <name type="scientific">Anoxybacteroides rupiense</name>
    <dbReference type="NCBI Taxonomy" id="311460"/>
    <lineage>
        <taxon>Bacteria</taxon>
        <taxon>Bacillati</taxon>
        <taxon>Bacillota</taxon>
        <taxon>Bacilli</taxon>
        <taxon>Bacillales</taxon>
        <taxon>Anoxybacillaceae</taxon>
        <taxon>Anoxybacteroides</taxon>
    </lineage>
</organism>
<feature type="transmembrane region" description="Helical" evidence="1">
    <location>
        <begin position="96"/>
        <end position="119"/>
    </location>
</feature>
<evidence type="ECO:0000313" key="3">
    <source>
        <dbReference type="Proteomes" id="UP001339962"/>
    </source>
</evidence>
<keyword evidence="1" id="KW-0812">Transmembrane</keyword>
<keyword evidence="1" id="KW-0472">Membrane</keyword>